<dbReference type="EMBL" id="PUHZ01000023">
    <property type="protein sequence ID" value="PQO43502.1"/>
    <property type="molecule type" value="Genomic_DNA"/>
</dbReference>
<protein>
    <submittedName>
        <fullName evidence="1">Uncharacterized protein</fullName>
    </submittedName>
</protein>
<evidence type="ECO:0000313" key="1">
    <source>
        <dbReference type="EMBL" id="PQO43502.1"/>
    </source>
</evidence>
<sequence length="129" mass="14552">MLQRSAELIAQINAAGAKLSLGQRAKIDVSSDDADRLILICYGVKDDAFQDATEGLDAITRWRLRHVVSEANPSAFAWIRNGRIVSIDYVKFNITMHATIVAWDAQPGQEILVEKHRNEEYGYEYSEIK</sequence>
<evidence type="ECO:0000313" key="2">
    <source>
        <dbReference type="Proteomes" id="UP000237819"/>
    </source>
</evidence>
<dbReference type="Proteomes" id="UP000237819">
    <property type="component" value="Unassembled WGS sequence"/>
</dbReference>
<organism evidence="1 2">
    <name type="scientific">Blastopirellula marina</name>
    <dbReference type="NCBI Taxonomy" id="124"/>
    <lineage>
        <taxon>Bacteria</taxon>
        <taxon>Pseudomonadati</taxon>
        <taxon>Planctomycetota</taxon>
        <taxon>Planctomycetia</taxon>
        <taxon>Pirellulales</taxon>
        <taxon>Pirellulaceae</taxon>
        <taxon>Blastopirellula</taxon>
    </lineage>
</organism>
<reference evidence="1 2" key="1">
    <citation type="submission" date="2018-02" db="EMBL/GenBank/DDBJ databases">
        <title>Comparative genomes isolates from brazilian mangrove.</title>
        <authorList>
            <person name="Araujo J.E."/>
            <person name="Taketani R.G."/>
            <person name="Silva M.C.P."/>
            <person name="Loureco M.V."/>
            <person name="Andreote F.D."/>
        </authorList>
    </citation>
    <scope>NUCLEOTIDE SEQUENCE [LARGE SCALE GENOMIC DNA]</scope>
    <source>
        <strain evidence="1 2">Nap-Phe MGV</strain>
    </source>
</reference>
<dbReference type="AlphaFoldDB" id="A0A2S8GGA9"/>
<name>A0A2S8GGA9_9BACT</name>
<comment type="caution">
    <text evidence="1">The sequence shown here is derived from an EMBL/GenBank/DDBJ whole genome shotgun (WGS) entry which is preliminary data.</text>
</comment>
<accession>A0A2S8GGA9</accession>
<proteinExistence type="predicted"/>
<gene>
    <name evidence="1" type="ORF">C5Y93_22880</name>
</gene>